<evidence type="ECO:0000256" key="1">
    <source>
        <dbReference type="SAM" id="MobiDB-lite"/>
    </source>
</evidence>
<accession>M1DSY1</accession>
<protein>
    <submittedName>
        <fullName evidence="2">Uncharacterized protein</fullName>
    </submittedName>
</protein>
<proteinExistence type="predicted"/>
<dbReference type="PaxDb" id="4113-PGSC0003DMT400093888"/>
<dbReference type="InParanoid" id="M1DSY1"/>
<name>M1DSY1_SOLTU</name>
<evidence type="ECO:0000313" key="2">
    <source>
        <dbReference type="EnsemblPlants" id="PGSC0003DMT400093888"/>
    </source>
</evidence>
<reference evidence="2" key="2">
    <citation type="submission" date="2015-06" db="UniProtKB">
        <authorList>
            <consortium name="EnsemblPlants"/>
        </authorList>
    </citation>
    <scope>IDENTIFICATION</scope>
    <source>
        <strain evidence="2">DM1-3 516 R44</strain>
    </source>
</reference>
<feature type="region of interest" description="Disordered" evidence="1">
    <location>
        <begin position="1"/>
        <end position="29"/>
    </location>
</feature>
<sequence>MLNKDDAVQTDNANSEGETEEDDQSQCERSKGYLNSVFEGSTEITIRGTRLRKTGSLKTYHEARAAKNIELPERLLRNHAEANALLILHCQSLVLNPLTPPKFPCS</sequence>
<reference evidence="3" key="1">
    <citation type="journal article" date="2011" name="Nature">
        <title>Genome sequence and analysis of the tuber crop potato.</title>
        <authorList>
            <consortium name="The Potato Genome Sequencing Consortium"/>
        </authorList>
    </citation>
    <scope>NUCLEOTIDE SEQUENCE [LARGE SCALE GENOMIC DNA]</scope>
    <source>
        <strain evidence="3">cv. DM1-3 516 R44</strain>
    </source>
</reference>
<organism evidence="2 3">
    <name type="scientific">Solanum tuberosum</name>
    <name type="common">Potato</name>
    <dbReference type="NCBI Taxonomy" id="4113"/>
    <lineage>
        <taxon>Eukaryota</taxon>
        <taxon>Viridiplantae</taxon>
        <taxon>Streptophyta</taxon>
        <taxon>Embryophyta</taxon>
        <taxon>Tracheophyta</taxon>
        <taxon>Spermatophyta</taxon>
        <taxon>Magnoliopsida</taxon>
        <taxon>eudicotyledons</taxon>
        <taxon>Gunneridae</taxon>
        <taxon>Pentapetalae</taxon>
        <taxon>asterids</taxon>
        <taxon>lamiids</taxon>
        <taxon>Solanales</taxon>
        <taxon>Solanaceae</taxon>
        <taxon>Solanoideae</taxon>
        <taxon>Solaneae</taxon>
        <taxon>Solanum</taxon>
    </lineage>
</organism>
<dbReference type="HOGENOM" id="CLU_2227919_0_0_1"/>
<dbReference type="Proteomes" id="UP000011115">
    <property type="component" value="Unassembled WGS sequence"/>
</dbReference>
<keyword evidence="3" id="KW-1185">Reference proteome</keyword>
<dbReference type="Gramene" id="PGSC0003DMT400093888">
    <property type="protein sequence ID" value="PGSC0003DMT400093888"/>
    <property type="gene ID" value="PGSC0003DMG400043459"/>
</dbReference>
<dbReference type="AlphaFoldDB" id="M1DSY1"/>
<evidence type="ECO:0000313" key="3">
    <source>
        <dbReference type="Proteomes" id="UP000011115"/>
    </source>
</evidence>
<dbReference type="EnsemblPlants" id="PGSC0003DMT400093888">
    <property type="protein sequence ID" value="PGSC0003DMT400093888"/>
    <property type="gene ID" value="PGSC0003DMG400043459"/>
</dbReference>